<evidence type="ECO:0000313" key="1">
    <source>
        <dbReference type="EMBL" id="KII70652.1"/>
    </source>
</evidence>
<organism evidence="1 2">
    <name type="scientific">Thelohanellus kitauei</name>
    <name type="common">Myxosporean</name>
    <dbReference type="NCBI Taxonomy" id="669202"/>
    <lineage>
        <taxon>Eukaryota</taxon>
        <taxon>Metazoa</taxon>
        <taxon>Cnidaria</taxon>
        <taxon>Myxozoa</taxon>
        <taxon>Myxosporea</taxon>
        <taxon>Bivalvulida</taxon>
        <taxon>Platysporina</taxon>
        <taxon>Myxobolidae</taxon>
        <taxon>Thelohanellus</taxon>
    </lineage>
</organism>
<dbReference type="Proteomes" id="UP000031668">
    <property type="component" value="Unassembled WGS sequence"/>
</dbReference>
<accession>A0A0C2N9T3</accession>
<comment type="caution">
    <text evidence="1">The sequence shown here is derived from an EMBL/GenBank/DDBJ whole genome shotgun (WGS) entry which is preliminary data.</text>
</comment>
<name>A0A0C2N9T3_THEKT</name>
<gene>
    <name evidence="1" type="ORF">RF11_09925</name>
</gene>
<reference evidence="1 2" key="1">
    <citation type="journal article" date="2014" name="Genome Biol. Evol.">
        <title>The genome of the myxosporean Thelohanellus kitauei shows adaptations to nutrient acquisition within its fish host.</title>
        <authorList>
            <person name="Yang Y."/>
            <person name="Xiong J."/>
            <person name="Zhou Z."/>
            <person name="Huo F."/>
            <person name="Miao W."/>
            <person name="Ran C."/>
            <person name="Liu Y."/>
            <person name="Zhang J."/>
            <person name="Feng J."/>
            <person name="Wang M."/>
            <person name="Wang M."/>
            <person name="Wang L."/>
            <person name="Yao B."/>
        </authorList>
    </citation>
    <scope>NUCLEOTIDE SEQUENCE [LARGE SCALE GENOMIC DNA]</scope>
    <source>
        <strain evidence="1">Wuqing</strain>
    </source>
</reference>
<dbReference type="EMBL" id="JWZT01002001">
    <property type="protein sequence ID" value="KII70652.1"/>
    <property type="molecule type" value="Genomic_DNA"/>
</dbReference>
<evidence type="ECO:0000313" key="2">
    <source>
        <dbReference type="Proteomes" id="UP000031668"/>
    </source>
</evidence>
<dbReference type="AlphaFoldDB" id="A0A0C2N9T3"/>
<keyword evidence="2" id="KW-1185">Reference proteome</keyword>
<sequence>MDTRHNSETTHSNPMSLLLTQYGSPLATNGSRYKWKIKSFFKKILLCRSPETKKEAYVANDRQKAVQTDAMDVELLKNKEVLPVNIKMYESEKIDLSDFFKADEFMAAVRFFP</sequence>
<protein>
    <submittedName>
        <fullName evidence="1">Uncharacterized protein</fullName>
    </submittedName>
</protein>
<proteinExistence type="predicted"/>